<proteinExistence type="predicted"/>
<dbReference type="Gene3D" id="1.20.1280.50">
    <property type="match status" value="1"/>
</dbReference>
<organism evidence="1 2">
    <name type="scientific">Roridomyces roridus</name>
    <dbReference type="NCBI Taxonomy" id="1738132"/>
    <lineage>
        <taxon>Eukaryota</taxon>
        <taxon>Fungi</taxon>
        <taxon>Dikarya</taxon>
        <taxon>Basidiomycota</taxon>
        <taxon>Agaricomycotina</taxon>
        <taxon>Agaricomycetes</taxon>
        <taxon>Agaricomycetidae</taxon>
        <taxon>Agaricales</taxon>
        <taxon>Marasmiineae</taxon>
        <taxon>Mycenaceae</taxon>
        <taxon>Roridomyces</taxon>
    </lineage>
</organism>
<dbReference type="EMBL" id="JARKIF010000121">
    <property type="protein sequence ID" value="KAJ7603924.1"/>
    <property type="molecule type" value="Genomic_DNA"/>
</dbReference>
<evidence type="ECO:0000313" key="1">
    <source>
        <dbReference type="EMBL" id="KAJ7603924.1"/>
    </source>
</evidence>
<comment type="caution">
    <text evidence="1">The sequence shown here is derived from an EMBL/GenBank/DDBJ whole genome shotgun (WGS) entry which is preliminary data.</text>
</comment>
<keyword evidence="2" id="KW-1185">Reference proteome</keyword>
<dbReference type="Proteomes" id="UP001221142">
    <property type="component" value="Unassembled WGS sequence"/>
</dbReference>
<accession>A0AAD7AYP7</accession>
<dbReference type="AlphaFoldDB" id="A0AAD7AYP7"/>
<evidence type="ECO:0008006" key="3">
    <source>
        <dbReference type="Google" id="ProtNLM"/>
    </source>
</evidence>
<name>A0AAD7AYP7_9AGAR</name>
<reference evidence="1" key="1">
    <citation type="submission" date="2023-03" db="EMBL/GenBank/DDBJ databases">
        <title>Massive genome expansion in bonnet fungi (Mycena s.s.) driven by repeated elements and novel gene families across ecological guilds.</title>
        <authorList>
            <consortium name="Lawrence Berkeley National Laboratory"/>
            <person name="Harder C.B."/>
            <person name="Miyauchi S."/>
            <person name="Viragh M."/>
            <person name="Kuo A."/>
            <person name="Thoen E."/>
            <person name="Andreopoulos B."/>
            <person name="Lu D."/>
            <person name="Skrede I."/>
            <person name="Drula E."/>
            <person name="Henrissat B."/>
            <person name="Morin E."/>
            <person name="Kohler A."/>
            <person name="Barry K."/>
            <person name="LaButti K."/>
            <person name="Morin E."/>
            <person name="Salamov A."/>
            <person name="Lipzen A."/>
            <person name="Mereny Z."/>
            <person name="Hegedus B."/>
            <person name="Baldrian P."/>
            <person name="Stursova M."/>
            <person name="Weitz H."/>
            <person name="Taylor A."/>
            <person name="Grigoriev I.V."/>
            <person name="Nagy L.G."/>
            <person name="Martin F."/>
            <person name="Kauserud H."/>
        </authorList>
    </citation>
    <scope>NUCLEOTIDE SEQUENCE</scope>
    <source>
        <strain evidence="1">9284</strain>
    </source>
</reference>
<gene>
    <name evidence="1" type="ORF">FB45DRAFT_1070903</name>
</gene>
<evidence type="ECO:0000313" key="2">
    <source>
        <dbReference type="Proteomes" id="UP001221142"/>
    </source>
</evidence>
<sequence>MDAARSGSSSEVKASNLPLTEDASYGTRLYTLLHSNEPPNDSEIPFLRCIASEMSGRLAWLDDEVSRLWDRWVELTAERTTLAQSHENHQRVLSPVRSLPSEILGEIFAWTLPTVAEASGRTMFQLQDSPWNLTHVCSRWRAIAVATRSLWSLLVLPYAKYCYPKEAAEMQLQRTQLLKIHFMGSNATLGCLPCQIEMLEYLIQHSPRWEEFAATTLTEELYPLLRDLSNQVPALRKVLLHWVDEDAEEAMDNVDFIQTAGSLVEVDILRRHDTISFTPPTNRLTRYYVNAPWEVHQQLLSMNTTLVEAHIDVHPEEPDWTTIDGNIEMPQLRCLYVSHAELLAHLTVPNLEQLTLEFGAGEVGVIPVLDKFFADSSNNIRRLGLRGAPGAHLTEQVLLRLPLLTELVILVYAPSDDDDSDSDGNLLELNNPAIELLPALSNPALSPRLSRFHLAFEAPMRFNYELLHDMVKSRLDGGAPLEAVSIVFEEDNTCHSAMPVSMTQHGLDMGHRKCANVLEYMAEWMCASTWTRFIPY</sequence>
<protein>
    <recommendedName>
        <fullName evidence="3">F-box domain-containing protein</fullName>
    </recommendedName>
</protein>